<dbReference type="RefSeq" id="WP_213809436.1">
    <property type="nucleotide sequence ID" value="NZ_JAAMFK010000008.1"/>
</dbReference>
<evidence type="ECO:0000256" key="2">
    <source>
        <dbReference type="ARBA" id="ARBA00023315"/>
    </source>
</evidence>
<dbReference type="Pfam" id="PF00583">
    <property type="entry name" value="Acetyltransf_1"/>
    <property type="match status" value="1"/>
</dbReference>
<dbReference type="SUPFAM" id="SSF55729">
    <property type="entry name" value="Acyl-CoA N-acyltransferases (Nat)"/>
    <property type="match status" value="1"/>
</dbReference>
<dbReference type="Gene3D" id="3.40.630.30">
    <property type="match status" value="1"/>
</dbReference>
<sequence length="171" mass="19678">MKIIEANVDDLKALQTISRQTFKETFEEDNDAADLEKYLEEAYGDEKLGAELANPESFFYLFEVEGELAGYLKLNVGAAQSEHELDDALEVERIYFLKRFKGQGLGKKAISIAHEQAEKLGKVRLWLGVWEHNAPAIDFYKKRGFEEFSEHIFVLGDDRQRDILMKKELNA</sequence>
<organism evidence="4 5">
    <name type="scientific">Fructobacillus broussonetiae</name>
    <dbReference type="NCBI Taxonomy" id="2713173"/>
    <lineage>
        <taxon>Bacteria</taxon>
        <taxon>Bacillati</taxon>
        <taxon>Bacillota</taxon>
        <taxon>Bacilli</taxon>
        <taxon>Lactobacillales</taxon>
        <taxon>Lactobacillaceae</taxon>
        <taxon>Fructobacillus</taxon>
    </lineage>
</organism>
<dbReference type="PANTHER" id="PTHR43877:SF2">
    <property type="entry name" value="AMINOALKYLPHOSPHONATE N-ACETYLTRANSFERASE-RELATED"/>
    <property type="match status" value="1"/>
</dbReference>
<gene>
    <name evidence="4" type="ORF">G6R29_05910</name>
</gene>
<proteinExistence type="predicted"/>
<evidence type="ECO:0000259" key="3">
    <source>
        <dbReference type="PROSITE" id="PS51186"/>
    </source>
</evidence>
<dbReference type="PROSITE" id="PS51186">
    <property type="entry name" value="GNAT"/>
    <property type="match status" value="1"/>
</dbReference>
<keyword evidence="5" id="KW-1185">Reference proteome</keyword>
<feature type="domain" description="N-acetyltransferase" evidence="3">
    <location>
        <begin position="1"/>
        <end position="170"/>
    </location>
</feature>
<dbReference type="InterPro" id="IPR000182">
    <property type="entry name" value="GNAT_dom"/>
</dbReference>
<accession>A0ABS5R131</accession>
<dbReference type="CDD" id="cd04301">
    <property type="entry name" value="NAT_SF"/>
    <property type="match status" value="1"/>
</dbReference>
<protein>
    <submittedName>
        <fullName evidence="4">GNAT family N-acetyltransferase</fullName>
    </submittedName>
</protein>
<comment type="caution">
    <text evidence="4">The sequence shown here is derived from an EMBL/GenBank/DDBJ whole genome shotgun (WGS) entry which is preliminary data.</text>
</comment>
<evidence type="ECO:0000313" key="5">
    <source>
        <dbReference type="Proteomes" id="UP001519504"/>
    </source>
</evidence>
<reference evidence="4 5" key="1">
    <citation type="submission" date="2020-02" db="EMBL/GenBank/DDBJ databases">
        <title>Fructobacillus sp. isolated from paper mulberry of Taiwan.</title>
        <authorList>
            <person name="Lin S.-T."/>
        </authorList>
    </citation>
    <scope>NUCLEOTIDE SEQUENCE [LARGE SCALE GENOMIC DNA]</scope>
    <source>
        <strain evidence="4 5">M2-14</strain>
    </source>
</reference>
<evidence type="ECO:0000313" key="4">
    <source>
        <dbReference type="EMBL" id="MBS9339154.1"/>
    </source>
</evidence>
<dbReference type="InterPro" id="IPR016181">
    <property type="entry name" value="Acyl_CoA_acyltransferase"/>
</dbReference>
<dbReference type="PANTHER" id="PTHR43877">
    <property type="entry name" value="AMINOALKYLPHOSPHONATE N-ACETYLTRANSFERASE-RELATED-RELATED"/>
    <property type="match status" value="1"/>
</dbReference>
<keyword evidence="2" id="KW-0012">Acyltransferase</keyword>
<evidence type="ECO:0000256" key="1">
    <source>
        <dbReference type="ARBA" id="ARBA00022679"/>
    </source>
</evidence>
<dbReference type="Proteomes" id="UP001519504">
    <property type="component" value="Unassembled WGS sequence"/>
</dbReference>
<dbReference type="InterPro" id="IPR050832">
    <property type="entry name" value="Bact_Acetyltransf"/>
</dbReference>
<keyword evidence="1" id="KW-0808">Transferase</keyword>
<dbReference type="EMBL" id="JAAMFK010000008">
    <property type="protein sequence ID" value="MBS9339154.1"/>
    <property type="molecule type" value="Genomic_DNA"/>
</dbReference>
<name>A0ABS5R131_9LACO</name>